<name>A0ABR6YZK6_9FIRM</name>
<sequence>MVRIWGKLMKQNKFLDEKVVEIDDKSLHLNDKIQAALEIICHDFDLENPMWFDKNTNELNQISKTTFREDQFIESIWFDYLELEIIDDGKKKA</sequence>
<reference evidence="1 2" key="1">
    <citation type="journal article" date="2020" name="mSystems">
        <title>Defining Genomic and Predicted Metabolic Features of the Acetobacterium Genus.</title>
        <authorList>
            <person name="Ross D.E."/>
            <person name="Marshall C.W."/>
            <person name="Gulliver D."/>
            <person name="May H.D."/>
            <person name="Norman R.S."/>
        </authorList>
    </citation>
    <scope>NUCLEOTIDE SEQUENCE [LARGE SCALE GENOMIC DNA]</scope>
    <source>
        <strain evidence="1 2">DSM 4132</strain>
    </source>
</reference>
<proteinExistence type="predicted"/>
<dbReference type="Proteomes" id="UP000622405">
    <property type="component" value="Unassembled WGS sequence"/>
</dbReference>
<evidence type="ECO:0000313" key="1">
    <source>
        <dbReference type="EMBL" id="MBC3900693.1"/>
    </source>
</evidence>
<evidence type="ECO:0000313" key="2">
    <source>
        <dbReference type="Proteomes" id="UP000622405"/>
    </source>
</evidence>
<evidence type="ECO:0008006" key="3">
    <source>
        <dbReference type="Google" id="ProtNLM"/>
    </source>
</evidence>
<dbReference type="EMBL" id="WJBE01000014">
    <property type="protein sequence ID" value="MBC3900693.1"/>
    <property type="molecule type" value="Genomic_DNA"/>
</dbReference>
<keyword evidence="2" id="KW-1185">Reference proteome</keyword>
<organism evidence="1 2">
    <name type="scientific">Acetobacterium malicum</name>
    <dbReference type="NCBI Taxonomy" id="52692"/>
    <lineage>
        <taxon>Bacteria</taxon>
        <taxon>Bacillati</taxon>
        <taxon>Bacillota</taxon>
        <taxon>Clostridia</taxon>
        <taxon>Eubacteriales</taxon>
        <taxon>Eubacteriaceae</taxon>
        <taxon>Acetobacterium</taxon>
    </lineage>
</organism>
<comment type="caution">
    <text evidence="1">The sequence shown here is derived from an EMBL/GenBank/DDBJ whole genome shotgun (WGS) entry which is preliminary data.</text>
</comment>
<accession>A0ABR6YZK6</accession>
<gene>
    <name evidence="1" type="ORF">GH811_13810</name>
</gene>
<protein>
    <recommendedName>
        <fullName evidence="3">Phage protein</fullName>
    </recommendedName>
</protein>